<evidence type="ECO:0000313" key="2">
    <source>
        <dbReference type="Proteomes" id="UP000197424"/>
    </source>
</evidence>
<proteinExistence type="predicted"/>
<protein>
    <submittedName>
        <fullName evidence="1">5'-nucleotidase</fullName>
    </submittedName>
</protein>
<dbReference type="SFLD" id="SFLDG01132">
    <property type="entry name" value="C1.5.3:_5'-Nucleotidase_Like"/>
    <property type="match status" value="1"/>
</dbReference>
<name>A0A248LM19_9NEIS</name>
<sequence>MLWIFDLDNTLHHASPGVFPHINRMMTDYIIRHLHVDEDAANRLRQHYWTRYGATLTGLVRHHGVDPRHFLRHTHPLEDLLPLVETDPQVARTLARLPGRKVLLSNGPAHYCAAVLTRLGIDRHFSARFGLEHIRFAPKPSPHGFRAVLSRLRARPGQSWMIEDSADNLKTAKRLGLNTIWLAPGEPRRPAYVDHRLNRLSDLVRLVR</sequence>
<evidence type="ECO:0000313" key="1">
    <source>
        <dbReference type="EMBL" id="ASJ25840.1"/>
    </source>
</evidence>
<dbReference type="PANTHER" id="PTHR12725:SF117">
    <property type="entry name" value="HALOACID DEHALOGENASE-LIKE HYDROLASE"/>
    <property type="match status" value="1"/>
</dbReference>
<reference evidence="2" key="1">
    <citation type="submission" date="2017-06" db="EMBL/GenBank/DDBJ databases">
        <title>Whole genome sequence of Laribacter hongkongensis LHGZ1.</title>
        <authorList>
            <person name="Chen D."/>
            <person name="Wu H."/>
            <person name="Chen J."/>
        </authorList>
    </citation>
    <scope>NUCLEOTIDE SEQUENCE [LARGE SCALE GENOMIC DNA]</scope>
    <source>
        <strain evidence="2">LHGZ1</strain>
    </source>
</reference>
<dbReference type="NCBIfam" id="TIGR01509">
    <property type="entry name" value="HAD-SF-IA-v3"/>
    <property type="match status" value="1"/>
</dbReference>
<accession>A0A248LM19</accession>
<dbReference type="SFLD" id="SFLDS00003">
    <property type="entry name" value="Haloacid_Dehalogenase"/>
    <property type="match status" value="1"/>
</dbReference>
<dbReference type="EMBL" id="CP022115">
    <property type="protein sequence ID" value="ASJ25840.1"/>
    <property type="molecule type" value="Genomic_DNA"/>
</dbReference>
<dbReference type="Gene3D" id="1.10.150.450">
    <property type="match status" value="1"/>
</dbReference>
<dbReference type="RefSeq" id="WP_088861556.1">
    <property type="nucleotide sequence ID" value="NZ_CP022115.1"/>
</dbReference>
<dbReference type="OrthoDB" id="8558420at2"/>
<dbReference type="InterPro" id="IPR023214">
    <property type="entry name" value="HAD_sf"/>
</dbReference>
<dbReference type="InterPro" id="IPR006439">
    <property type="entry name" value="HAD-SF_hydro_IA"/>
</dbReference>
<gene>
    <name evidence="1" type="ORF">LHGZ1_3009</name>
</gene>
<dbReference type="AlphaFoldDB" id="A0A248LM19"/>
<dbReference type="InterPro" id="IPR036412">
    <property type="entry name" value="HAD-like_sf"/>
</dbReference>
<dbReference type="PANTHER" id="PTHR12725">
    <property type="entry name" value="HALOACID DEHALOGENASE-LIKE HYDROLASE"/>
    <property type="match status" value="1"/>
</dbReference>
<dbReference type="NCBIfam" id="TIGR01993">
    <property type="entry name" value="Pyr-5-nucltdase"/>
    <property type="match status" value="1"/>
</dbReference>
<dbReference type="Proteomes" id="UP000197424">
    <property type="component" value="Chromosome"/>
</dbReference>
<dbReference type="Gene3D" id="3.40.50.1000">
    <property type="entry name" value="HAD superfamily/HAD-like"/>
    <property type="match status" value="1"/>
</dbReference>
<organism evidence="1 2">
    <name type="scientific">Laribacter hongkongensis</name>
    <dbReference type="NCBI Taxonomy" id="168471"/>
    <lineage>
        <taxon>Bacteria</taxon>
        <taxon>Pseudomonadati</taxon>
        <taxon>Pseudomonadota</taxon>
        <taxon>Betaproteobacteria</taxon>
        <taxon>Neisseriales</taxon>
        <taxon>Aquaspirillaceae</taxon>
        <taxon>Laribacter</taxon>
    </lineage>
</organism>
<dbReference type="SFLD" id="SFLDG01129">
    <property type="entry name" value="C1.5:_HAD__Beta-PGM__Phosphata"/>
    <property type="match status" value="1"/>
</dbReference>
<dbReference type="Pfam" id="PF00702">
    <property type="entry name" value="Hydrolase"/>
    <property type="match status" value="1"/>
</dbReference>
<dbReference type="InterPro" id="IPR010237">
    <property type="entry name" value="Pyr-5-nucltdase"/>
</dbReference>
<dbReference type="SUPFAM" id="SSF56784">
    <property type="entry name" value="HAD-like"/>
    <property type="match status" value="1"/>
</dbReference>